<dbReference type="EMBL" id="VSRR010010471">
    <property type="protein sequence ID" value="MPC51873.1"/>
    <property type="molecule type" value="Genomic_DNA"/>
</dbReference>
<dbReference type="AlphaFoldDB" id="A0A5B7G3S3"/>
<protein>
    <submittedName>
        <fullName evidence="1">Uncharacterized protein</fullName>
    </submittedName>
</protein>
<evidence type="ECO:0000313" key="1">
    <source>
        <dbReference type="EMBL" id="MPC51873.1"/>
    </source>
</evidence>
<name>A0A5B7G3S3_PORTR</name>
<proteinExistence type="predicted"/>
<dbReference type="Proteomes" id="UP000324222">
    <property type="component" value="Unassembled WGS sequence"/>
</dbReference>
<gene>
    <name evidence="1" type="ORF">E2C01_045729</name>
</gene>
<accession>A0A5B7G3S3</accession>
<keyword evidence="2" id="KW-1185">Reference proteome</keyword>
<sequence length="128" mass="14288">MSLHPVRPRFNIEIVLCGQYIAADKKNQTPDMFRHMVFATTYSHNGVPQGHSRACSVVSTPSERLFVTLHSTRSPLFDEWQVLIMSKLKDLARDTVAHIIGLKDAGHTIKEICELTGAGPTSVKKFVL</sequence>
<comment type="caution">
    <text evidence="1">The sequence shown here is derived from an EMBL/GenBank/DDBJ whole genome shotgun (WGS) entry which is preliminary data.</text>
</comment>
<evidence type="ECO:0000313" key="2">
    <source>
        <dbReference type="Proteomes" id="UP000324222"/>
    </source>
</evidence>
<reference evidence="1 2" key="1">
    <citation type="submission" date="2019-05" db="EMBL/GenBank/DDBJ databases">
        <title>Another draft genome of Portunus trituberculatus and its Hox gene families provides insights of decapod evolution.</title>
        <authorList>
            <person name="Jeong J.-H."/>
            <person name="Song I."/>
            <person name="Kim S."/>
            <person name="Choi T."/>
            <person name="Kim D."/>
            <person name="Ryu S."/>
            <person name="Kim W."/>
        </authorList>
    </citation>
    <scope>NUCLEOTIDE SEQUENCE [LARGE SCALE GENOMIC DNA]</scope>
    <source>
        <tissue evidence="1">Muscle</tissue>
    </source>
</reference>
<organism evidence="1 2">
    <name type="scientific">Portunus trituberculatus</name>
    <name type="common">Swimming crab</name>
    <name type="synonym">Neptunus trituberculatus</name>
    <dbReference type="NCBI Taxonomy" id="210409"/>
    <lineage>
        <taxon>Eukaryota</taxon>
        <taxon>Metazoa</taxon>
        <taxon>Ecdysozoa</taxon>
        <taxon>Arthropoda</taxon>
        <taxon>Crustacea</taxon>
        <taxon>Multicrustacea</taxon>
        <taxon>Malacostraca</taxon>
        <taxon>Eumalacostraca</taxon>
        <taxon>Eucarida</taxon>
        <taxon>Decapoda</taxon>
        <taxon>Pleocyemata</taxon>
        <taxon>Brachyura</taxon>
        <taxon>Eubrachyura</taxon>
        <taxon>Portunoidea</taxon>
        <taxon>Portunidae</taxon>
        <taxon>Portuninae</taxon>
        <taxon>Portunus</taxon>
    </lineage>
</organism>